<dbReference type="Gene3D" id="3.10.100.10">
    <property type="entry name" value="Mannose-Binding Protein A, subunit A"/>
    <property type="match status" value="1"/>
</dbReference>
<proteinExistence type="predicted"/>
<dbReference type="EMBL" id="OX597818">
    <property type="protein sequence ID" value="CAI9722676.1"/>
    <property type="molecule type" value="Genomic_DNA"/>
</dbReference>
<dbReference type="CDD" id="cd00037">
    <property type="entry name" value="CLECT"/>
    <property type="match status" value="1"/>
</dbReference>
<dbReference type="SUPFAM" id="SSF56436">
    <property type="entry name" value="C-type lectin-like"/>
    <property type="match status" value="1"/>
</dbReference>
<dbReference type="InterPro" id="IPR016187">
    <property type="entry name" value="CTDL_fold"/>
</dbReference>
<dbReference type="Proteomes" id="UP001162480">
    <property type="component" value="Chromosome 5"/>
</dbReference>
<dbReference type="Pfam" id="PF00059">
    <property type="entry name" value="Lectin_C"/>
    <property type="match status" value="1"/>
</dbReference>
<evidence type="ECO:0000259" key="1">
    <source>
        <dbReference type="Pfam" id="PF00059"/>
    </source>
</evidence>
<dbReference type="InterPro" id="IPR001304">
    <property type="entry name" value="C-type_lectin-like"/>
</dbReference>
<dbReference type="AlphaFoldDB" id="A0AA36F1Z3"/>
<reference evidence="2" key="1">
    <citation type="submission" date="2023-08" db="EMBL/GenBank/DDBJ databases">
        <authorList>
            <person name="Alioto T."/>
            <person name="Alioto T."/>
            <person name="Gomez Garrido J."/>
        </authorList>
    </citation>
    <scope>NUCLEOTIDE SEQUENCE</scope>
</reference>
<organism evidence="2 3">
    <name type="scientific">Octopus vulgaris</name>
    <name type="common">Common octopus</name>
    <dbReference type="NCBI Taxonomy" id="6645"/>
    <lineage>
        <taxon>Eukaryota</taxon>
        <taxon>Metazoa</taxon>
        <taxon>Spiralia</taxon>
        <taxon>Lophotrochozoa</taxon>
        <taxon>Mollusca</taxon>
        <taxon>Cephalopoda</taxon>
        <taxon>Coleoidea</taxon>
        <taxon>Octopodiformes</taxon>
        <taxon>Octopoda</taxon>
        <taxon>Incirrata</taxon>
        <taxon>Octopodidae</taxon>
        <taxon>Octopus</taxon>
    </lineage>
</organism>
<protein>
    <recommendedName>
        <fullName evidence="1">C-type lectin domain-containing protein</fullName>
    </recommendedName>
</protein>
<keyword evidence="3" id="KW-1185">Reference proteome</keyword>
<accession>A0AA36F1Z3</accession>
<evidence type="ECO:0000313" key="2">
    <source>
        <dbReference type="EMBL" id="CAI9722676.1"/>
    </source>
</evidence>
<sequence>MRAVLFSMYHMQPDQVLLIKMLIVVQCIPDKKNERKEKRKRRRERLKEKEECVKLNVTINNTMTTMQYVVFGEFNYATAEKMCLNCNGHLFHVYTKEKLMRLKGHIEANHKYWIGYERRSYPVWTYPEYDYYPKVLKNTNLTTNIPDGKTRICIEYDFQIKWEEPLAKCYILCEIETNLSLYKDFNYIVTNTKTTNPICKMNITSKPKYVVTTQSMQDITIQETSQIAQTITATSLTAKTEEFTYNSATSSQVSIILPSATEDQNQYTSAMTRRFELNNVQEKKSVVVRSRIECAAFALREKSTSLKYNEDSKICTIYDGSSGNNIQCQDNKCPYSTGVGKYIVAPLIILPIARVSY</sequence>
<gene>
    <name evidence="2" type="ORF">OCTVUL_1B007373</name>
</gene>
<feature type="domain" description="C-type lectin" evidence="1">
    <location>
        <begin position="75"/>
        <end position="174"/>
    </location>
</feature>
<evidence type="ECO:0000313" key="3">
    <source>
        <dbReference type="Proteomes" id="UP001162480"/>
    </source>
</evidence>
<dbReference type="InterPro" id="IPR016186">
    <property type="entry name" value="C-type_lectin-like/link_sf"/>
</dbReference>
<name>A0AA36F1Z3_OCTVU</name>